<evidence type="ECO:0000259" key="5">
    <source>
        <dbReference type="Pfam" id="PF00370"/>
    </source>
</evidence>
<dbReference type="EMBL" id="CP049740">
    <property type="protein sequence ID" value="QII81351.1"/>
    <property type="molecule type" value="Genomic_DNA"/>
</dbReference>
<dbReference type="InterPro" id="IPR043129">
    <property type="entry name" value="ATPase_NBD"/>
</dbReference>
<dbReference type="Pfam" id="PF00370">
    <property type="entry name" value="FGGY_N"/>
    <property type="match status" value="1"/>
</dbReference>
<dbReference type="GO" id="GO:0005975">
    <property type="term" value="P:carbohydrate metabolic process"/>
    <property type="evidence" value="ECO:0007669"/>
    <property type="project" value="InterPro"/>
</dbReference>
<evidence type="ECO:0000256" key="2">
    <source>
        <dbReference type="ARBA" id="ARBA00022679"/>
    </source>
</evidence>
<gene>
    <name evidence="7" type="ORF">G7057_01910</name>
</gene>
<dbReference type="InterPro" id="IPR018483">
    <property type="entry name" value="Carb_kinase_FGGY_CS"/>
</dbReference>
<reference evidence="7 8" key="1">
    <citation type="journal article" date="2017" name="Int. J. Syst. Evol. Microbiol.">
        <title>Jeotgalibaca porci sp. nov. and Jeotgalibaca arthritidis sp. nov., isolated from pigs, and emended description of the genus Jeotgalibaca.</title>
        <authorList>
            <person name="Zamora L."/>
            <person name="Perez-Sancho M."/>
            <person name="Dominguez L."/>
            <person name="Fernandez-Garayzabal J.F."/>
            <person name="Vela A.I."/>
        </authorList>
    </citation>
    <scope>NUCLEOTIDE SEQUENCE [LARGE SCALE GENOMIC DNA]</scope>
    <source>
        <strain evidence="7 8">CECT 9157</strain>
    </source>
</reference>
<dbReference type="Gene3D" id="3.30.420.40">
    <property type="match status" value="2"/>
</dbReference>
<dbReference type="Proteomes" id="UP000501451">
    <property type="component" value="Chromosome"/>
</dbReference>
<dbReference type="Pfam" id="PF02782">
    <property type="entry name" value="FGGY_C"/>
    <property type="match status" value="1"/>
</dbReference>
<dbReference type="InterPro" id="IPR000577">
    <property type="entry name" value="Carb_kinase_FGGY"/>
</dbReference>
<evidence type="ECO:0000313" key="8">
    <source>
        <dbReference type="Proteomes" id="UP000501451"/>
    </source>
</evidence>
<dbReference type="InterPro" id="IPR018485">
    <property type="entry name" value="FGGY_C"/>
</dbReference>
<protein>
    <submittedName>
        <fullName evidence="7">Gluconokinase</fullName>
    </submittedName>
</protein>
<evidence type="ECO:0000259" key="6">
    <source>
        <dbReference type="Pfam" id="PF02782"/>
    </source>
</evidence>
<dbReference type="SUPFAM" id="SSF53067">
    <property type="entry name" value="Actin-like ATPase domain"/>
    <property type="match status" value="2"/>
</dbReference>
<feature type="domain" description="Carbohydrate kinase FGGY N-terminal" evidence="5">
    <location>
        <begin position="3"/>
        <end position="244"/>
    </location>
</feature>
<dbReference type="PROSITE" id="PS00445">
    <property type="entry name" value="FGGY_KINASES_2"/>
    <property type="match status" value="1"/>
</dbReference>
<name>A0A6G7K808_9LACT</name>
<dbReference type="RefSeq" id="WP_166160905.1">
    <property type="nucleotide sequence ID" value="NZ_CP049740.1"/>
</dbReference>
<dbReference type="InterPro" id="IPR018484">
    <property type="entry name" value="FGGY_N"/>
</dbReference>
<dbReference type="InterPro" id="IPR050406">
    <property type="entry name" value="FGGY_Carb_Kinase"/>
</dbReference>
<keyword evidence="2 4" id="KW-0808">Transferase</keyword>
<keyword evidence="8" id="KW-1185">Reference proteome</keyword>
<evidence type="ECO:0000256" key="1">
    <source>
        <dbReference type="ARBA" id="ARBA00009156"/>
    </source>
</evidence>
<proteinExistence type="inferred from homology"/>
<dbReference type="PANTHER" id="PTHR43095">
    <property type="entry name" value="SUGAR KINASE"/>
    <property type="match status" value="1"/>
</dbReference>
<comment type="similarity">
    <text evidence="1 4">Belongs to the FGGY kinase family.</text>
</comment>
<dbReference type="GO" id="GO:0016301">
    <property type="term" value="F:kinase activity"/>
    <property type="evidence" value="ECO:0007669"/>
    <property type="project" value="UniProtKB-KW"/>
</dbReference>
<dbReference type="GO" id="GO:0016773">
    <property type="term" value="F:phosphotransferase activity, alcohol group as acceptor"/>
    <property type="evidence" value="ECO:0007669"/>
    <property type="project" value="InterPro"/>
</dbReference>
<dbReference type="KEGG" id="jar:G7057_01910"/>
<evidence type="ECO:0000256" key="4">
    <source>
        <dbReference type="RuleBase" id="RU003733"/>
    </source>
</evidence>
<feature type="domain" description="Carbohydrate kinase FGGY C-terminal" evidence="6">
    <location>
        <begin position="255"/>
        <end position="439"/>
    </location>
</feature>
<keyword evidence="3 4" id="KW-0418">Kinase</keyword>
<organism evidence="7 8">
    <name type="scientific">Jeotgalibaca arthritidis</name>
    <dbReference type="NCBI Taxonomy" id="1868794"/>
    <lineage>
        <taxon>Bacteria</taxon>
        <taxon>Bacillati</taxon>
        <taxon>Bacillota</taxon>
        <taxon>Bacilli</taxon>
        <taxon>Lactobacillales</taxon>
        <taxon>Carnobacteriaceae</taxon>
        <taxon>Jeotgalibaca</taxon>
    </lineage>
</organism>
<evidence type="ECO:0000313" key="7">
    <source>
        <dbReference type="EMBL" id="QII81351.1"/>
    </source>
</evidence>
<evidence type="ECO:0000256" key="3">
    <source>
        <dbReference type="ARBA" id="ARBA00022777"/>
    </source>
</evidence>
<accession>A0A6G7K808</accession>
<dbReference type="AlphaFoldDB" id="A0A6G7K808"/>
<dbReference type="PANTHER" id="PTHR43095:SF2">
    <property type="entry name" value="GLUCONOKINASE"/>
    <property type="match status" value="1"/>
</dbReference>
<sequence>MEYKIGIDIGTTSLKAVLFDEELDYVYRISKSYPTIYPMAGRAEQKPDDIYQAFEEAVQTIRQQYSDIKIDEIAFSSAMHSIIAVNEKGDPITNCLLWSDNRAAILIDDFKREQDWLSYYKKTGTPVHPMSPFAKLLWMKAETNLIEEAYKFIGIKEYIFWKLTGQYVVDFSIASATGLFNIHELDWDKEILATTSVRPDQLSRTVDVTSRFDIKDQVTYDKLNLNQDTQLVIGASDGCLANLGTGASEKGQTTLTIGTSGALRMTVDEPLLDEEGRTFCYYLTQGKWVVGGAVNNGGNVIQWLDHILFDGEGHLFSQLPEVMQTTIPGSNGLFFFPYLNGERAPFWDGNMQGSYYGLGIYHQKNDMIRASIEGVLFNLNQVLHLIEEIAGQTAIVLASGGFLKSSQWAQLAADVFGKTLVIPHEAESSCLGAVMLTATSEKKTNHDNHIYPQIDSAASYRALFDTYKWYSEKLYDLHLVAQKESMLK</sequence>
<dbReference type="CDD" id="cd07770">
    <property type="entry name" value="ASKHA_NBD_FGGY_GntK"/>
    <property type="match status" value="1"/>
</dbReference>
<dbReference type="PIRSF" id="PIRSF000538">
    <property type="entry name" value="GlpK"/>
    <property type="match status" value="1"/>
</dbReference>